<keyword evidence="6" id="KW-0648">Protein biosynthesis</keyword>
<dbReference type="InterPro" id="IPR045864">
    <property type="entry name" value="aa-tRNA-synth_II/BPL/LPL"/>
</dbReference>
<dbReference type="PROSITE" id="PS51880">
    <property type="entry name" value="TGS"/>
    <property type="match status" value="1"/>
</dbReference>
<dbReference type="FunFam" id="3.30.930.10:FF:000009">
    <property type="entry name" value="Threonine--tRNA ligase 2, cytoplasmic"/>
    <property type="match status" value="1"/>
</dbReference>
<dbReference type="SUPFAM" id="SSF55681">
    <property type="entry name" value="Class II aaRS and biotin synthetases"/>
    <property type="match status" value="1"/>
</dbReference>
<proteinExistence type="inferred from homology"/>
<dbReference type="GO" id="GO:0004829">
    <property type="term" value="F:threonine-tRNA ligase activity"/>
    <property type="evidence" value="ECO:0007669"/>
    <property type="project" value="UniProtKB-EC"/>
</dbReference>
<dbReference type="Gene3D" id="3.40.50.800">
    <property type="entry name" value="Anticodon-binding domain"/>
    <property type="match status" value="1"/>
</dbReference>
<dbReference type="InterPro" id="IPR002320">
    <property type="entry name" value="Thr-tRNA-ligase_IIa"/>
</dbReference>
<dbReference type="GeneTree" id="ENSGT00940000159348"/>
<dbReference type="EC" id="6.1.1.3" evidence="2"/>
<evidence type="ECO:0000256" key="1">
    <source>
        <dbReference type="ARBA" id="ARBA00008226"/>
    </source>
</evidence>
<dbReference type="CDD" id="cd00771">
    <property type="entry name" value="ThrRS_core"/>
    <property type="match status" value="1"/>
</dbReference>
<evidence type="ECO:0000256" key="9">
    <source>
        <dbReference type="ARBA" id="ARBA00049515"/>
    </source>
</evidence>
<evidence type="ECO:0000256" key="3">
    <source>
        <dbReference type="ARBA" id="ARBA00022598"/>
    </source>
</evidence>
<dbReference type="Gene3D" id="3.10.20.30">
    <property type="match status" value="1"/>
</dbReference>
<dbReference type="Gene3D" id="3.30.930.10">
    <property type="entry name" value="Bira Bifunctional Protein, Domain 2"/>
    <property type="match status" value="1"/>
</dbReference>
<accession>A0A4W4HRK4</accession>
<dbReference type="InterPro" id="IPR033728">
    <property type="entry name" value="ThrRS_core"/>
</dbReference>
<dbReference type="InterPro" id="IPR047246">
    <property type="entry name" value="ThrRS_anticodon"/>
</dbReference>
<dbReference type="InterPro" id="IPR002314">
    <property type="entry name" value="aa-tRNA-synt_IIb"/>
</dbReference>
<dbReference type="InterPro" id="IPR036621">
    <property type="entry name" value="Anticodon-bd_dom_sf"/>
</dbReference>
<dbReference type="GO" id="GO:0005739">
    <property type="term" value="C:mitochondrion"/>
    <property type="evidence" value="ECO:0007669"/>
    <property type="project" value="TreeGrafter"/>
</dbReference>
<dbReference type="Proteomes" id="UP000314983">
    <property type="component" value="Chromosome 10"/>
</dbReference>
<feature type="domain" description="Aminoacyl-transfer RNA synthetases class-II family profile" evidence="10">
    <location>
        <begin position="309"/>
        <end position="586"/>
    </location>
</feature>
<dbReference type="FunFam" id="3.40.50.800:FF:000003">
    <property type="entry name" value="Threonine--tRNA ligase 2, cytoplasmic"/>
    <property type="match status" value="1"/>
</dbReference>
<keyword evidence="5" id="KW-0067">ATP-binding</keyword>
<sequence>MALFARWSLRRVTLRSALRDRRRHSKLHPPSGQSERLRVFEALRSSRSGEKGAVQGQDLSIRLADGKTVKGLSGVTTPLQIAHNARVKGAVVGRVNGELWELARPLLEDCELQLLGFDSLEGKEVVWRTGACVLGGVMETHFGAQVYREGVSDTGLYCDYQLENRYCVCVCVCPSSSSAVCVCVCMLQVCQPQLGSSPSVTTAGLLPPSAAPARLLPKYPSYLPDLCFLCFVRGSYPHPFQVSPVTLPGGAKGEGMLRMMAVSFPGTKERDQWLREQEEARRRDHRRIGKEQELFFFNDVSPGSCFFLPKGAHIYNTLTDFIKSEYRRRGFSEVITPTLYSTSLWERSGHWEHYSENMFTVACKPHTFALKPMNCPAHCVMYEQRVRSWRELPLRWADFGALHRNEHSGALGGLTRVRRFCQDDAHIFCTPEQLEEEITACLEFVRSVYRVFGFTFHCLLSTRPTPCLGEPALWDSAEQQLDRSLQKFGERWELNSGDGAFYGPKIDILIRDAIGRRHQCATIQLDFQLPIRFNLQYVGVDGAAHRPVMVHRAVLGSLERMIAILAENFSGKWPLWLSPAQVMVLPVGTDIERYGRDVSEHHPAGFMADIDDDHGATLNRKIRSAQLAQYNFIFVVGEREQSSGTVNVRTRGGKQLGQRSLEDAMTSLTQLRDSRSNQDEF</sequence>
<comment type="similarity">
    <text evidence="1">Belongs to the class-II aminoacyl-tRNA synthetase family.</text>
</comment>
<evidence type="ECO:0000313" key="12">
    <source>
        <dbReference type="Ensembl" id="ENSEEEP00000051275.2"/>
    </source>
</evidence>
<evidence type="ECO:0000256" key="5">
    <source>
        <dbReference type="ARBA" id="ARBA00022840"/>
    </source>
</evidence>
<dbReference type="InterPro" id="IPR004095">
    <property type="entry name" value="TGS"/>
</dbReference>
<dbReference type="CDD" id="cd00860">
    <property type="entry name" value="ThrRS_anticodon"/>
    <property type="match status" value="1"/>
</dbReference>
<keyword evidence="13" id="KW-1185">Reference proteome</keyword>
<evidence type="ECO:0000256" key="7">
    <source>
        <dbReference type="ARBA" id="ARBA00023146"/>
    </source>
</evidence>
<organism evidence="12 13">
    <name type="scientific">Electrophorus electricus</name>
    <name type="common">Electric eel</name>
    <name type="synonym">Gymnotus electricus</name>
    <dbReference type="NCBI Taxonomy" id="8005"/>
    <lineage>
        <taxon>Eukaryota</taxon>
        <taxon>Metazoa</taxon>
        <taxon>Chordata</taxon>
        <taxon>Craniata</taxon>
        <taxon>Vertebrata</taxon>
        <taxon>Euteleostomi</taxon>
        <taxon>Actinopterygii</taxon>
        <taxon>Neopterygii</taxon>
        <taxon>Teleostei</taxon>
        <taxon>Ostariophysi</taxon>
        <taxon>Gymnotiformes</taxon>
        <taxon>Gymnotoidei</taxon>
        <taxon>Gymnotidae</taxon>
        <taxon>Electrophorus</taxon>
    </lineage>
</organism>
<evidence type="ECO:0000256" key="4">
    <source>
        <dbReference type="ARBA" id="ARBA00022741"/>
    </source>
</evidence>
<dbReference type="PROSITE" id="PS50862">
    <property type="entry name" value="AA_TRNA_LIGASE_II"/>
    <property type="match status" value="1"/>
</dbReference>
<protein>
    <recommendedName>
        <fullName evidence="2">threonine--tRNA ligase</fullName>
        <ecNumber evidence="2">6.1.1.3</ecNumber>
    </recommendedName>
    <alternativeName>
        <fullName evidence="8">Threonyl-tRNA synthetase</fullName>
    </alternativeName>
</protein>
<dbReference type="HAMAP" id="MF_00184">
    <property type="entry name" value="Thr_tRNA_synth"/>
    <property type="match status" value="1"/>
</dbReference>
<keyword evidence="4" id="KW-0547">Nucleotide-binding</keyword>
<dbReference type="PANTHER" id="PTHR11451:SF42">
    <property type="entry name" value="THREONINE--TRNA LIGASE"/>
    <property type="match status" value="1"/>
</dbReference>
<reference evidence="13" key="1">
    <citation type="journal article" date="2014" name="Science">
        <title>Nonhuman genetics. Genomic basis for the convergent evolution of electric organs.</title>
        <authorList>
            <person name="Gallant J.R."/>
            <person name="Traeger L.L."/>
            <person name="Volkening J.D."/>
            <person name="Moffett H."/>
            <person name="Chen P.H."/>
            <person name="Novina C.D."/>
            <person name="Phillips G.N.Jr."/>
            <person name="Anand R."/>
            <person name="Wells G.B."/>
            <person name="Pinch M."/>
            <person name="Guth R."/>
            <person name="Unguez G.A."/>
            <person name="Albert J.S."/>
            <person name="Zakon H.H."/>
            <person name="Samanta M.P."/>
            <person name="Sussman M.R."/>
        </authorList>
    </citation>
    <scope>NUCLEOTIDE SEQUENCE [LARGE SCALE GENOMIC DNA]</scope>
</reference>
<dbReference type="CDD" id="cd01667">
    <property type="entry name" value="TGS_ThrRS"/>
    <property type="match status" value="1"/>
</dbReference>
<reference evidence="12" key="3">
    <citation type="submission" date="2020-05" db="EMBL/GenBank/DDBJ databases">
        <title>Electrophorus electricus (electric eel) genome, fEleEle1, primary haplotype.</title>
        <authorList>
            <person name="Myers G."/>
            <person name="Meyer A."/>
            <person name="Fedrigo O."/>
            <person name="Formenti G."/>
            <person name="Rhie A."/>
            <person name="Tracey A."/>
            <person name="Sims Y."/>
            <person name="Jarvis E.D."/>
        </authorList>
    </citation>
    <scope>NUCLEOTIDE SEQUENCE [LARGE SCALE GENOMIC DNA]</scope>
</reference>
<dbReference type="Ensembl" id="ENSEEET00000051831.2">
    <property type="protein sequence ID" value="ENSEEEP00000051275.2"/>
    <property type="gene ID" value="ENSEEEG00000024050.2"/>
</dbReference>
<dbReference type="GO" id="GO:0006435">
    <property type="term" value="P:threonyl-tRNA aminoacylation"/>
    <property type="evidence" value="ECO:0007669"/>
    <property type="project" value="InterPro"/>
</dbReference>
<comment type="catalytic activity">
    <reaction evidence="9">
        <text>tRNA(Thr) + L-threonine + ATP = L-threonyl-tRNA(Thr) + AMP + diphosphate + H(+)</text>
        <dbReference type="Rhea" id="RHEA:24624"/>
        <dbReference type="Rhea" id="RHEA-COMP:9670"/>
        <dbReference type="Rhea" id="RHEA-COMP:9704"/>
        <dbReference type="ChEBI" id="CHEBI:15378"/>
        <dbReference type="ChEBI" id="CHEBI:30616"/>
        <dbReference type="ChEBI" id="CHEBI:33019"/>
        <dbReference type="ChEBI" id="CHEBI:57926"/>
        <dbReference type="ChEBI" id="CHEBI:78442"/>
        <dbReference type="ChEBI" id="CHEBI:78534"/>
        <dbReference type="ChEBI" id="CHEBI:456215"/>
        <dbReference type="EC" id="6.1.1.3"/>
    </reaction>
</comment>
<dbReference type="GO" id="GO:0005524">
    <property type="term" value="F:ATP binding"/>
    <property type="evidence" value="ECO:0007669"/>
    <property type="project" value="UniProtKB-KW"/>
</dbReference>
<evidence type="ECO:0000256" key="2">
    <source>
        <dbReference type="ARBA" id="ARBA00013163"/>
    </source>
</evidence>
<keyword evidence="7" id="KW-0030">Aminoacyl-tRNA synthetase</keyword>
<dbReference type="AlphaFoldDB" id="A0A4W4HRK4"/>
<reference evidence="12" key="4">
    <citation type="submission" date="2025-08" db="UniProtKB">
        <authorList>
            <consortium name="Ensembl"/>
        </authorList>
    </citation>
    <scope>IDENTIFICATION</scope>
</reference>
<dbReference type="SUPFAM" id="SSF52954">
    <property type="entry name" value="Class II aaRS ABD-related"/>
    <property type="match status" value="1"/>
</dbReference>
<reference evidence="13" key="2">
    <citation type="journal article" date="2017" name="Sci. Adv.">
        <title>A tail of two voltages: Proteomic comparison of the three electric organs of the electric eel.</title>
        <authorList>
            <person name="Traeger L.L."/>
            <person name="Sabat G."/>
            <person name="Barrett-Wilt G.A."/>
            <person name="Wells G.B."/>
            <person name="Sussman M.R."/>
        </authorList>
    </citation>
    <scope>NUCLEOTIDE SEQUENCE [LARGE SCALE GENOMIC DNA]</scope>
</reference>
<keyword evidence="3" id="KW-0436">Ligase</keyword>
<dbReference type="Pfam" id="PF00587">
    <property type="entry name" value="tRNA-synt_2b"/>
    <property type="match status" value="1"/>
</dbReference>
<gene>
    <name evidence="12" type="primary">tars2</name>
</gene>
<feature type="domain" description="TGS" evidence="11">
    <location>
        <begin position="55"/>
        <end position="116"/>
    </location>
</feature>
<evidence type="ECO:0000313" key="13">
    <source>
        <dbReference type="Proteomes" id="UP000314983"/>
    </source>
</evidence>
<name>A0A4W4HRK4_ELEEL</name>
<dbReference type="InterPro" id="IPR004154">
    <property type="entry name" value="Anticodon-bd"/>
</dbReference>
<dbReference type="InterPro" id="IPR006195">
    <property type="entry name" value="aa-tRNA-synth_II"/>
</dbReference>
<dbReference type="InterPro" id="IPR012675">
    <property type="entry name" value="Beta-grasp_dom_sf"/>
</dbReference>
<dbReference type="PRINTS" id="PR01047">
    <property type="entry name" value="TRNASYNTHTHR"/>
</dbReference>
<dbReference type="NCBIfam" id="TIGR00418">
    <property type="entry name" value="thrS"/>
    <property type="match status" value="1"/>
</dbReference>
<evidence type="ECO:0000259" key="10">
    <source>
        <dbReference type="PROSITE" id="PS50862"/>
    </source>
</evidence>
<dbReference type="Pfam" id="PF03129">
    <property type="entry name" value="HGTP_anticodon"/>
    <property type="match status" value="1"/>
</dbReference>
<evidence type="ECO:0000256" key="6">
    <source>
        <dbReference type="ARBA" id="ARBA00022917"/>
    </source>
</evidence>
<dbReference type="PANTHER" id="PTHR11451">
    <property type="entry name" value="THREONINE-TRNA LIGASE"/>
    <property type="match status" value="1"/>
</dbReference>
<reference evidence="12" key="5">
    <citation type="submission" date="2025-09" db="UniProtKB">
        <authorList>
            <consortium name="Ensembl"/>
        </authorList>
    </citation>
    <scope>IDENTIFICATION</scope>
</reference>
<evidence type="ECO:0000259" key="11">
    <source>
        <dbReference type="PROSITE" id="PS51880"/>
    </source>
</evidence>
<evidence type="ECO:0000256" key="8">
    <source>
        <dbReference type="ARBA" id="ARBA00031900"/>
    </source>
</evidence>